<sequence length="323" mass="36283">MSTVLHPRNPHQGRYDLEALSNTCPELKLYLRPNPKGDNTVDFSDENAVLCLNKALLAHYYHVAHWQIPAGYLCPPIPGRADYIHYSADLLAECNQGQWPTGKRVNVLDVGAGANCIYPIIGSQSYGWQFVGTDIDAVAIKTAQLIVKSNTCLSKHIKLVHQKNSELIFKGVIKENDRFDLTICNPPFHASITEAQAGSHRKWTNLNKGKEKLKSVKLIPEKQGAAKLNFGGQQSELWCPGGELSFLERMAQESVGFSKQVCWFTSLVSKKENVLPLKSLVTRLGAKQCKVVNMSQGQKISRLIVWSFLNPDEQQQWAEERWR</sequence>
<comment type="similarity">
    <text evidence="6">Belongs to the methyltransferase superfamily. METTL16/RlmF family.</text>
</comment>
<dbReference type="EMBL" id="FTOE01000002">
    <property type="protein sequence ID" value="SIS55539.1"/>
    <property type="molecule type" value="Genomic_DNA"/>
</dbReference>
<dbReference type="HAMAP" id="MF_01848">
    <property type="entry name" value="23SrRNA_methyltr_F"/>
    <property type="match status" value="1"/>
</dbReference>
<dbReference type="CDD" id="cd02440">
    <property type="entry name" value="AdoMet_MTases"/>
    <property type="match status" value="1"/>
</dbReference>
<comment type="catalytic activity">
    <reaction evidence="6">
        <text>adenosine(1618) in 23S rRNA + S-adenosyl-L-methionine = N(6)-methyladenosine(1618) in 23S rRNA + S-adenosyl-L-homocysteine + H(+)</text>
        <dbReference type="Rhea" id="RHEA:16497"/>
        <dbReference type="Rhea" id="RHEA-COMP:10229"/>
        <dbReference type="Rhea" id="RHEA-COMP:10231"/>
        <dbReference type="ChEBI" id="CHEBI:15378"/>
        <dbReference type="ChEBI" id="CHEBI:57856"/>
        <dbReference type="ChEBI" id="CHEBI:59789"/>
        <dbReference type="ChEBI" id="CHEBI:74411"/>
        <dbReference type="ChEBI" id="CHEBI:74449"/>
        <dbReference type="EC" id="2.1.1.181"/>
    </reaction>
</comment>
<dbReference type="PIRSF" id="PIRSF029038">
    <property type="entry name" value="Mtase_YbiN_prd"/>
    <property type="match status" value="1"/>
</dbReference>
<evidence type="ECO:0000256" key="4">
    <source>
        <dbReference type="ARBA" id="ARBA00022679"/>
    </source>
</evidence>
<dbReference type="NCBIfam" id="NF008725">
    <property type="entry name" value="PRK11727.1"/>
    <property type="match status" value="1"/>
</dbReference>
<evidence type="ECO:0000256" key="2">
    <source>
        <dbReference type="ARBA" id="ARBA00022552"/>
    </source>
</evidence>
<keyword evidence="1 6" id="KW-0963">Cytoplasm</keyword>
<evidence type="ECO:0000313" key="7">
    <source>
        <dbReference type="EMBL" id="SIS55539.1"/>
    </source>
</evidence>
<dbReference type="GO" id="GO:0070475">
    <property type="term" value="P:rRNA base methylation"/>
    <property type="evidence" value="ECO:0007669"/>
    <property type="project" value="TreeGrafter"/>
</dbReference>
<organism evidence="7 8">
    <name type="scientific">Neptunomonas antarctica</name>
    <dbReference type="NCBI Taxonomy" id="619304"/>
    <lineage>
        <taxon>Bacteria</taxon>
        <taxon>Pseudomonadati</taxon>
        <taxon>Pseudomonadota</taxon>
        <taxon>Gammaproteobacteria</taxon>
        <taxon>Oceanospirillales</taxon>
        <taxon>Oceanospirillaceae</taxon>
        <taxon>Neptunomonas</taxon>
    </lineage>
</organism>
<dbReference type="EC" id="2.1.1.181" evidence="6"/>
<keyword evidence="2 6" id="KW-0698">rRNA processing</keyword>
<evidence type="ECO:0000313" key="8">
    <source>
        <dbReference type="Proteomes" id="UP000185999"/>
    </source>
</evidence>
<dbReference type="Gene3D" id="3.40.50.150">
    <property type="entry name" value="Vaccinia Virus protein VP39"/>
    <property type="match status" value="1"/>
</dbReference>
<keyword evidence="5 6" id="KW-0949">S-adenosyl-L-methionine</keyword>
<dbReference type="PANTHER" id="PTHR13393">
    <property type="entry name" value="SAM-DEPENDENT METHYLTRANSFERASE"/>
    <property type="match status" value="1"/>
</dbReference>
<protein>
    <recommendedName>
        <fullName evidence="6">Ribosomal RNA large subunit methyltransferase F</fullName>
        <ecNumber evidence="6">2.1.1.181</ecNumber>
    </recommendedName>
    <alternativeName>
        <fullName evidence="6">23S rRNA mA1618 methyltransferase</fullName>
    </alternativeName>
    <alternativeName>
        <fullName evidence="6">rRNA adenine N-6-methyltransferase</fullName>
    </alternativeName>
</protein>
<comment type="function">
    <text evidence="6">Specifically methylates the adenine in position 1618 of 23S rRNA.</text>
</comment>
<dbReference type="Pfam" id="PF05971">
    <property type="entry name" value="Methyltransf_10"/>
    <property type="match status" value="1"/>
</dbReference>
<dbReference type="STRING" id="619304.SAMN05421760_102142"/>
<dbReference type="GO" id="GO:0005737">
    <property type="term" value="C:cytoplasm"/>
    <property type="evidence" value="ECO:0007669"/>
    <property type="project" value="UniProtKB-SubCell"/>
</dbReference>
<keyword evidence="8" id="KW-1185">Reference proteome</keyword>
<keyword evidence="3 6" id="KW-0489">Methyltransferase</keyword>
<reference evidence="8" key="1">
    <citation type="submission" date="2017-01" db="EMBL/GenBank/DDBJ databases">
        <authorList>
            <person name="Varghese N."/>
            <person name="Submissions S."/>
        </authorList>
    </citation>
    <scope>NUCLEOTIDE SEQUENCE [LARGE SCALE GENOMIC DNA]</scope>
    <source>
        <strain evidence="8">DSM 22306</strain>
    </source>
</reference>
<evidence type="ECO:0000256" key="6">
    <source>
        <dbReference type="HAMAP-Rule" id="MF_01848"/>
    </source>
</evidence>
<gene>
    <name evidence="6" type="primary">rlmF</name>
    <name evidence="7" type="ORF">SAMN05421760_102142</name>
</gene>
<evidence type="ECO:0000256" key="1">
    <source>
        <dbReference type="ARBA" id="ARBA00022490"/>
    </source>
</evidence>
<dbReference type="OrthoDB" id="1115728at2"/>
<name>A0A1N7K1R6_9GAMM</name>
<evidence type="ECO:0000256" key="3">
    <source>
        <dbReference type="ARBA" id="ARBA00022603"/>
    </source>
</evidence>
<dbReference type="InterPro" id="IPR029063">
    <property type="entry name" value="SAM-dependent_MTases_sf"/>
</dbReference>
<dbReference type="Proteomes" id="UP000185999">
    <property type="component" value="Unassembled WGS sequence"/>
</dbReference>
<dbReference type="RefSeq" id="WP_054340981.1">
    <property type="nucleotide sequence ID" value="NZ_FTOE01000002.1"/>
</dbReference>
<comment type="subcellular location">
    <subcellularLocation>
        <location evidence="6">Cytoplasm</location>
    </subcellularLocation>
</comment>
<dbReference type="PANTHER" id="PTHR13393:SF0">
    <property type="entry name" value="RNA N6-ADENOSINE-METHYLTRANSFERASE METTL16"/>
    <property type="match status" value="1"/>
</dbReference>
<evidence type="ECO:0000256" key="5">
    <source>
        <dbReference type="ARBA" id="ARBA00022691"/>
    </source>
</evidence>
<dbReference type="SUPFAM" id="SSF53335">
    <property type="entry name" value="S-adenosyl-L-methionine-dependent methyltransferases"/>
    <property type="match status" value="1"/>
</dbReference>
<accession>A0A1N7K1R6</accession>
<dbReference type="InterPro" id="IPR016909">
    <property type="entry name" value="rRNA_lsu_MeTfrase_F"/>
</dbReference>
<proteinExistence type="inferred from homology"/>
<dbReference type="GO" id="GO:0052907">
    <property type="term" value="F:23S rRNA (adenine(1618)-N(6))-methyltransferase activity"/>
    <property type="evidence" value="ECO:0007669"/>
    <property type="project" value="UniProtKB-EC"/>
</dbReference>
<keyword evidence="4 6" id="KW-0808">Transferase</keyword>
<dbReference type="AlphaFoldDB" id="A0A1N7K1R6"/>
<dbReference type="InterPro" id="IPR010286">
    <property type="entry name" value="METTL16/RlmF"/>
</dbReference>